<accession>A0ABT8V6A7</accession>
<name>A0ABT8V6A7_9BACL</name>
<evidence type="ECO:0000256" key="1">
    <source>
        <dbReference type="SAM" id="Phobius"/>
    </source>
</evidence>
<evidence type="ECO:0000313" key="3">
    <source>
        <dbReference type="Proteomes" id="UP001168883"/>
    </source>
</evidence>
<organism evidence="2 3">
    <name type="scientific">Paenibacillus ehimensis</name>
    <dbReference type="NCBI Taxonomy" id="79264"/>
    <lineage>
        <taxon>Bacteria</taxon>
        <taxon>Bacillati</taxon>
        <taxon>Bacillota</taxon>
        <taxon>Bacilli</taxon>
        <taxon>Bacillales</taxon>
        <taxon>Paenibacillaceae</taxon>
        <taxon>Paenibacillus</taxon>
    </lineage>
</organism>
<dbReference type="Proteomes" id="UP001168883">
    <property type="component" value="Unassembled WGS sequence"/>
</dbReference>
<keyword evidence="3" id="KW-1185">Reference proteome</keyword>
<proteinExistence type="predicted"/>
<evidence type="ECO:0000313" key="2">
    <source>
        <dbReference type="EMBL" id="MDO3676963.1"/>
    </source>
</evidence>
<reference evidence="2" key="1">
    <citation type="submission" date="2023-07" db="EMBL/GenBank/DDBJ databases">
        <authorList>
            <person name="Aktuganov G."/>
            <person name="Boyko T."/>
            <person name="Delegan Y."/>
            <person name="Galimzianova N."/>
            <person name="Gilvanova E."/>
            <person name="Korobov V."/>
            <person name="Kuzmina L."/>
            <person name="Melentiev A."/>
            <person name="Milman P."/>
            <person name="Ryabova A."/>
            <person name="Stupak E."/>
            <person name="Yasakov T."/>
            <person name="Zharikova N."/>
            <person name="Zhurenko E."/>
        </authorList>
    </citation>
    <scope>NUCLEOTIDE SEQUENCE</scope>
    <source>
        <strain evidence="2">IB-739</strain>
    </source>
</reference>
<comment type="caution">
    <text evidence="2">The sequence shown here is derived from an EMBL/GenBank/DDBJ whole genome shotgun (WGS) entry which is preliminary data.</text>
</comment>
<dbReference type="EMBL" id="JAUMKJ010000008">
    <property type="protein sequence ID" value="MDO3676963.1"/>
    <property type="molecule type" value="Genomic_DNA"/>
</dbReference>
<feature type="transmembrane region" description="Helical" evidence="1">
    <location>
        <begin position="160"/>
        <end position="182"/>
    </location>
</feature>
<gene>
    <name evidence="2" type="ORF">Q3C12_08110</name>
</gene>
<dbReference type="RefSeq" id="WP_302877929.1">
    <property type="nucleotide sequence ID" value="NZ_JAUMKJ010000008.1"/>
</dbReference>
<keyword evidence="1" id="KW-0812">Transmembrane</keyword>
<feature type="transmembrane region" description="Helical" evidence="1">
    <location>
        <begin position="7"/>
        <end position="30"/>
    </location>
</feature>
<keyword evidence="1" id="KW-1133">Transmembrane helix</keyword>
<keyword evidence="1" id="KW-0472">Membrane</keyword>
<sequence length="193" mass="21609">MKRLISQYLFLILGGAIIVVGMVVAIVNFWSHNPLSNRVMISAPATKEVSLTSGKHHLFYEFDSKQLDLGVLQLKKEEKFNNISSLVSVKIVKVSDNTEILLVKDSTMNFTLNDTRGESLYSFEIVEEGNYGIEVSPTVELPKSVTFSIVNDFSNSLLGIFKHAGIGVLISIPFLLIGWYMYAREARKNYVTP</sequence>
<protein>
    <submittedName>
        <fullName evidence="2">Uncharacterized protein</fullName>
    </submittedName>
</protein>